<name>A0ABW3I2Y0_9FLAO</name>
<sequence length="343" mass="39916">MTRKETDTCLLCKSRESTKTNSHWIPASMLKSMVGKRNYEESYNITNAPSERIEAYYGRSNLKNTDPELKEHHYALDYIFCPICEDNLGKIEGNVVPIIQNEIRLTNKAANYSEKVSLLKIPYKECDRLSNARFKILIYSLIWRISIIYKLQYGQEIISEDILEELREILHEFLPLELTEIDRRNEEIKNFDFQVITADYFVNSSRNLVYTEKIYSNPSLFYFSEFIVLFYSEGYSIDPNNQYHLPIKSIIEFPEILNESGNSPKIGFITPDHFDNLCKVVLIEAAESLMNNLTKEVVDCSGNSYIESRRLIHQIGLDIHRRTGNLISSCYYDASRIICEGLD</sequence>
<evidence type="ECO:0000313" key="2">
    <source>
        <dbReference type="Proteomes" id="UP001596997"/>
    </source>
</evidence>
<dbReference type="Proteomes" id="UP001596997">
    <property type="component" value="Unassembled WGS sequence"/>
</dbReference>
<evidence type="ECO:0008006" key="3">
    <source>
        <dbReference type="Google" id="ProtNLM"/>
    </source>
</evidence>
<dbReference type="EMBL" id="JBHTJM010000008">
    <property type="protein sequence ID" value="MFD0964229.1"/>
    <property type="molecule type" value="Genomic_DNA"/>
</dbReference>
<gene>
    <name evidence="1" type="ORF">ACFQ1O_09450</name>
</gene>
<proteinExistence type="predicted"/>
<protein>
    <recommendedName>
        <fullName evidence="3">HNH endonuclease</fullName>
    </recommendedName>
</protein>
<keyword evidence="2" id="KW-1185">Reference proteome</keyword>
<accession>A0ABW3I2Y0</accession>
<dbReference type="RefSeq" id="WP_377715740.1">
    <property type="nucleotide sequence ID" value="NZ_JBHTJM010000008.1"/>
</dbReference>
<comment type="caution">
    <text evidence="1">The sequence shown here is derived from an EMBL/GenBank/DDBJ whole genome shotgun (WGS) entry which is preliminary data.</text>
</comment>
<organism evidence="1 2">
    <name type="scientific">Pseudofulvibacter geojedonensis</name>
    <dbReference type="NCBI Taxonomy" id="1123758"/>
    <lineage>
        <taxon>Bacteria</taxon>
        <taxon>Pseudomonadati</taxon>
        <taxon>Bacteroidota</taxon>
        <taxon>Flavobacteriia</taxon>
        <taxon>Flavobacteriales</taxon>
        <taxon>Flavobacteriaceae</taxon>
        <taxon>Pseudofulvibacter</taxon>
    </lineage>
</organism>
<evidence type="ECO:0000313" key="1">
    <source>
        <dbReference type="EMBL" id="MFD0964229.1"/>
    </source>
</evidence>
<reference evidence="2" key="1">
    <citation type="journal article" date="2019" name="Int. J. Syst. Evol. Microbiol.">
        <title>The Global Catalogue of Microorganisms (GCM) 10K type strain sequencing project: providing services to taxonomists for standard genome sequencing and annotation.</title>
        <authorList>
            <consortium name="The Broad Institute Genomics Platform"/>
            <consortium name="The Broad Institute Genome Sequencing Center for Infectious Disease"/>
            <person name="Wu L."/>
            <person name="Ma J."/>
        </authorList>
    </citation>
    <scope>NUCLEOTIDE SEQUENCE [LARGE SCALE GENOMIC DNA]</scope>
    <source>
        <strain evidence="2">CCUG 62114</strain>
    </source>
</reference>